<evidence type="ECO:0000313" key="3">
    <source>
        <dbReference type="EMBL" id="CAF3964155.1"/>
    </source>
</evidence>
<accession>A0A815T4E0</accession>
<comment type="caution">
    <text evidence="2">The sequence shown here is derived from an EMBL/GenBank/DDBJ whole genome shotgun (WGS) entry which is preliminary data.</text>
</comment>
<evidence type="ECO:0000313" key="4">
    <source>
        <dbReference type="EMBL" id="CAF4360293.1"/>
    </source>
</evidence>
<protein>
    <submittedName>
        <fullName evidence="2">Uncharacterized protein</fullName>
    </submittedName>
</protein>
<evidence type="ECO:0000313" key="2">
    <source>
        <dbReference type="EMBL" id="CAF1498158.1"/>
    </source>
</evidence>
<sequence>METNYIIKDKRKQIVIKMFLKQKSSIIINVTKIFQIVFINDDDDDVGMAVDVRVENVAVQDDDDDVAVVAADKNVVVDDGGDVVGDDDGDDDDDVDRKALVPCF</sequence>
<evidence type="ECO:0000313" key="1">
    <source>
        <dbReference type="EMBL" id="CAF1154342.1"/>
    </source>
</evidence>
<organism evidence="2 5">
    <name type="scientific">Didymodactylos carnosus</name>
    <dbReference type="NCBI Taxonomy" id="1234261"/>
    <lineage>
        <taxon>Eukaryota</taxon>
        <taxon>Metazoa</taxon>
        <taxon>Spiralia</taxon>
        <taxon>Gnathifera</taxon>
        <taxon>Rotifera</taxon>
        <taxon>Eurotatoria</taxon>
        <taxon>Bdelloidea</taxon>
        <taxon>Philodinida</taxon>
        <taxon>Philodinidae</taxon>
        <taxon>Didymodactylos</taxon>
    </lineage>
</organism>
<proteinExistence type="predicted"/>
<dbReference type="Proteomes" id="UP000677228">
    <property type="component" value="Unassembled WGS sequence"/>
</dbReference>
<dbReference type="EMBL" id="CAJOBA010032649">
    <property type="protein sequence ID" value="CAF3964155.1"/>
    <property type="molecule type" value="Genomic_DNA"/>
</dbReference>
<dbReference type="Proteomes" id="UP000681722">
    <property type="component" value="Unassembled WGS sequence"/>
</dbReference>
<dbReference type="EMBL" id="CAJNOK010012036">
    <property type="protein sequence ID" value="CAF1154342.1"/>
    <property type="molecule type" value="Genomic_DNA"/>
</dbReference>
<reference evidence="2" key="1">
    <citation type="submission" date="2021-02" db="EMBL/GenBank/DDBJ databases">
        <authorList>
            <person name="Nowell W R."/>
        </authorList>
    </citation>
    <scope>NUCLEOTIDE SEQUENCE</scope>
</reference>
<evidence type="ECO:0000313" key="5">
    <source>
        <dbReference type="Proteomes" id="UP000663829"/>
    </source>
</evidence>
<name>A0A815T4E0_9BILA</name>
<dbReference type="EMBL" id="CAJNOQ010022221">
    <property type="protein sequence ID" value="CAF1498158.1"/>
    <property type="molecule type" value="Genomic_DNA"/>
</dbReference>
<dbReference type="AlphaFoldDB" id="A0A815T4E0"/>
<gene>
    <name evidence="2" type="ORF">GPM918_LOCUS36558</name>
    <name evidence="1" type="ORF">OVA965_LOCUS21768</name>
    <name evidence="4" type="ORF">SRO942_LOCUS37303</name>
    <name evidence="3" type="ORF">TMI583_LOCUS22474</name>
</gene>
<dbReference type="EMBL" id="CAJOBC010087732">
    <property type="protein sequence ID" value="CAF4360293.1"/>
    <property type="molecule type" value="Genomic_DNA"/>
</dbReference>
<dbReference type="Proteomes" id="UP000682733">
    <property type="component" value="Unassembled WGS sequence"/>
</dbReference>
<dbReference type="Proteomes" id="UP000663829">
    <property type="component" value="Unassembled WGS sequence"/>
</dbReference>
<keyword evidence="5" id="KW-1185">Reference proteome</keyword>